<dbReference type="GO" id="GO:0008453">
    <property type="term" value="F:alanine-glyoxylate transaminase activity"/>
    <property type="evidence" value="ECO:0007669"/>
    <property type="project" value="TreeGrafter"/>
</dbReference>
<feature type="binding site" evidence="4">
    <location>
        <position position="334"/>
    </location>
    <ligand>
        <name>substrate</name>
    </ligand>
</feature>
<evidence type="ECO:0000256" key="1">
    <source>
        <dbReference type="ARBA" id="ARBA00001933"/>
    </source>
</evidence>
<dbReference type="PANTHER" id="PTHR21152">
    <property type="entry name" value="AMINOTRANSFERASE CLASS V"/>
    <property type="match status" value="1"/>
</dbReference>
<dbReference type="InterPro" id="IPR000192">
    <property type="entry name" value="Aminotrans_V_dom"/>
</dbReference>
<keyword evidence="3 5" id="KW-0663">Pyridoxal phosphate</keyword>
<dbReference type="GO" id="GO:0004760">
    <property type="term" value="F:L-serine-pyruvate transaminase activity"/>
    <property type="evidence" value="ECO:0007669"/>
    <property type="project" value="TreeGrafter"/>
</dbReference>
<dbReference type="OrthoDB" id="9766472at2"/>
<dbReference type="InterPro" id="IPR020578">
    <property type="entry name" value="Aminotrans_V_PyrdxlP_BS"/>
</dbReference>
<evidence type="ECO:0000313" key="9">
    <source>
        <dbReference type="EMBL" id="GAU08710.1"/>
    </source>
</evidence>
<evidence type="ECO:0000256" key="3">
    <source>
        <dbReference type="ARBA" id="ARBA00022898"/>
    </source>
</evidence>
<dbReference type="PANTHER" id="PTHR21152:SF40">
    <property type="entry name" value="ALANINE--GLYOXYLATE AMINOTRANSFERASE"/>
    <property type="match status" value="1"/>
</dbReference>
<evidence type="ECO:0000256" key="4">
    <source>
        <dbReference type="PIRSR" id="PIRSR000524-1"/>
    </source>
</evidence>
<feature type="modified residue" description="N6-(pyridoxal phosphate)lysine" evidence="5">
    <location>
        <position position="191"/>
    </location>
</feature>
<evidence type="ECO:0000256" key="7">
    <source>
        <dbReference type="RuleBase" id="RU004504"/>
    </source>
</evidence>
<dbReference type="AlphaFoldDB" id="A0A194AHL8"/>
<reference evidence="10" key="1">
    <citation type="submission" date="2016-06" db="EMBL/GenBank/DDBJ databases">
        <title>Draft genome sequence of Desulfoplanes formicivorans strain Pf12B.</title>
        <authorList>
            <person name="Watanabe M."/>
            <person name="Kojima H."/>
            <person name="Fukui M."/>
        </authorList>
    </citation>
    <scope>NUCLEOTIDE SEQUENCE [LARGE SCALE GENOMIC DNA]</scope>
    <source>
        <strain evidence="10">Pf12B</strain>
    </source>
</reference>
<feature type="domain" description="Aminotransferase class V" evidence="8">
    <location>
        <begin position="24"/>
        <end position="327"/>
    </location>
</feature>
<dbReference type="GO" id="GO:0019265">
    <property type="term" value="P:glycine biosynthetic process, by transamination of glyoxylate"/>
    <property type="evidence" value="ECO:0007669"/>
    <property type="project" value="TreeGrafter"/>
</dbReference>
<gene>
    <name evidence="9" type="ORF">DPF_1426</name>
</gene>
<evidence type="ECO:0000256" key="2">
    <source>
        <dbReference type="ARBA" id="ARBA00009236"/>
    </source>
</evidence>
<dbReference type="PROSITE" id="PS00595">
    <property type="entry name" value="AA_TRANSFER_CLASS_5"/>
    <property type="match status" value="1"/>
</dbReference>
<comment type="caution">
    <text evidence="9">The sequence shown here is derived from an EMBL/GenBank/DDBJ whole genome shotgun (WGS) entry which is preliminary data.</text>
</comment>
<dbReference type="SUPFAM" id="SSF53383">
    <property type="entry name" value="PLP-dependent transferases"/>
    <property type="match status" value="1"/>
</dbReference>
<dbReference type="EMBL" id="BDFE01000015">
    <property type="protein sequence ID" value="GAU08710.1"/>
    <property type="molecule type" value="Genomic_DNA"/>
</dbReference>
<comment type="cofactor">
    <cofactor evidence="1 5 7">
        <name>pyridoxal 5'-phosphate</name>
        <dbReference type="ChEBI" id="CHEBI:597326"/>
    </cofactor>
</comment>
<dbReference type="InterPro" id="IPR015424">
    <property type="entry name" value="PyrdxlP-dep_Trfase"/>
</dbReference>
<dbReference type="InterPro" id="IPR024169">
    <property type="entry name" value="SP_NH2Trfase/AEP_transaminase"/>
</dbReference>
<evidence type="ECO:0000259" key="8">
    <source>
        <dbReference type="Pfam" id="PF00266"/>
    </source>
</evidence>
<keyword evidence="9" id="KW-0808">Transferase</keyword>
<evidence type="ECO:0000256" key="5">
    <source>
        <dbReference type="PIRSR" id="PIRSR000524-50"/>
    </source>
</evidence>
<dbReference type="Gene3D" id="3.90.1150.10">
    <property type="entry name" value="Aspartate Aminotransferase, domain 1"/>
    <property type="match status" value="1"/>
</dbReference>
<accession>A0A194AHL8</accession>
<dbReference type="InterPro" id="IPR015421">
    <property type="entry name" value="PyrdxlP-dep_Trfase_major"/>
</dbReference>
<dbReference type="InterPro" id="IPR015422">
    <property type="entry name" value="PyrdxlP-dep_Trfase_small"/>
</dbReference>
<comment type="similarity">
    <text evidence="2 6">Belongs to the class-V pyridoxal-phosphate-dependent aminotransferase family.</text>
</comment>
<dbReference type="Pfam" id="PF00266">
    <property type="entry name" value="Aminotran_5"/>
    <property type="match status" value="1"/>
</dbReference>
<dbReference type="Gene3D" id="3.40.640.10">
    <property type="entry name" value="Type I PLP-dependent aspartate aminotransferase-like (Major domain)"/>
    <property type="match status" value="1"/>
</dbReference>
<protein>
    <submittedName>
        <fullName evidence="9">Aminotransferase</fullName>
    </submittedName>
</protein>
<organism evidence="9 10">
    <name type="scientific">Desulfoplanes formicivorans</name>
    <dbReference type="NCBI Taxonomy" id="1592317"/>
    <lineage>
        <taxon>Bacteria</taxon>
        <taxon>Pseudomonadati</taxon>
        <taxon>Thermodesulfobacteriota</taxon>
        <taxon>Desulfovibrionia</taxon>
        <taxon>Desulfovibrionales</taxon>
        <taxon>Desulfoplanaceae</taxon>
        <taxon>Desulfoplanes</taxon>
    </lineage>
</organism>
<evidence type="ECO:0000256" key="6">
    <source>
        <dbReference type="RuleBase" id="RU004075"/>
    </source>
</evidence>
<keyword evidence="9" id="KW-0032">Aminotransferase</keyword>
<dbReference type="RefSeq" id="WP_069858819.1">
    <property type="nucleotide sequence ID" value="NZ_BDFE01000015.1"/>
</dbReference>
<proteinExistence type="inferred from homology"/>
<dbReference type="Proteomes" id="UP000095200">
    <property type="component" value="Unassembled WGS sequence"/>
</dbReference>
<name>A0A194AHL8_9BACT</name>
<sequence>MLNKQRLLTPGPTPLPEDVRLAMAQDMIHHRKPAFKKIMGEIQQGLQHLFGTSQPVLPLTCSGTGAMTAAVTNLFQPGETVLVIEGGKFGERWSAIAESHGLEMVILPVPWGKPVKVIDVLNSLDRWPAIKGILIQASETSTGVLHPIQEIGEMTRKRDVQLVVDGISAVGVSPCPMDEWGIDCLLTGSQKGLMLPPGLAFIALSQRAWERVHTVKSKQFYFNLPKERLQLEQQQTLFTPGISLLVGLAKSLEHFKGDKLQQLFRKQWALTMMARAGISAMGLELLALERFTWGLTSLLMPPGVDASDVLATMARDYGVVAAGGQGAMKGKMIRLGHMGHVDWSDLLAGLYALRQSYVACGGYSGCQNYLELAMKAYEQGLEQHVSA</sequence>
<keyword evidence="10" id="KW-1185">Reference proteome</keyword>
<dbReference type="STRING" id="1592317.DPF_1426"/>
<dbReference type="PIRSF" id="PIRSF000524">
    <property type="entry name" value="SPT"/>
    <property type="match status" value="1"/>
</dbReference>
<evidence type="ECO:0000313" key="10">
    <source>
        <dbReference type="Proteomes" id="UP000095200"/>
    </source>
</evidence>